<evidence type="ECO:0000313" key="3">
    <source>
        <dbReference type="EMBL" id="OWJ54357.1"/>
    </source>
</evidence>
<evidence type="ECO:0000256" key="1">
    <source>
        <dbReference type="SAM" id="Phobius"/>
    </source>
</evidence>
<keyword evidence="1" id="KW-0472">Membrane</keyword>
<feature type="transmembrane region" description="Helical" evidence="1">
    <location>
        <begin position="331"/>
        <end position="349"/>
    </location>
</feature>
<dbReference type="EMBL" id="NCQP01000006">
    <property type="protein sequence ID" value="OWJ54357.1"/>
    <property type="molecule type" value="Genomic_DNA"/>
</dbReference>
<feature type="transmembrane region" description="Helical" evidence="1">
    <location>
        <begin position="47"/>
        <end position="67"/>
    </location>
</feature>
<name>A0A0P0N2F1_9CREN</name>
<organism evidence="2 4">
    <name type="scientific">Pyrodictium delaneyi</name>
    <dbReference type="NCBI Taxonomy" id="1273541"/>
    <lineage>
        <taxon>Archaea</taxon>
        <taxon>Thermoproteota</taxon>
        <taxon>Thermoprotei</taxon>
        <taxon>Desulfurococcales</taxon>
        <taxon>Pyrodictiaceae</taxon>
        <taxon>Pyrodictium</taxon>
    </lineage>
</organism>
<sequence length="780" mass="80075">MYLPSGAYMLGPWDATFTTARGLAGRLAGGAGVAGTSNWRGQPSRRVLLAVVAAAYLASLLALYHGGLSKTLGVEDYISDEVWYIPSSINVARKVLGWDLVARVNSSYAVYTVFYNPGECSPAEASLLIHEHAPGARILGRQYSEIHALLVEAPLGEHQAVASLPQVSTCFLDAVPGVMPDKENINNYLNTEHPPLVKYIFAALIDLLGFRYWVWRAASFAAGALGLAAVAATAYWAARRVGSRWALVLALAPAALALLDQSVQSMSAVGMLDIYAASLDALAVAALLYGHPFAAALLAGLAGSAKYTGLFVLPALLVYARLRGLGPAKTLVLLSVPLAVVLASWIPFIEWMGPGAWLDEVVGSLRWHTTSRPAEGPPSTTPLGLLLGVPGFILHYVDGRPLIVAASNPVITLPALLVSLAGLAAAALSTCIGSCTGKNAEAFAAAALASAVAGYALVYAAGNHTLYNFYSVQLSMLSGIVLAVSPLLAVEAARWLGWAGLRDCLATETALRWTAGAAAAAGALASALLHGMHPWPGFTSPAEAPFLYTVAADTGKLARLALLAAAVVFYWTMGYRFSVIHSWQGRRRLAKTAAAWFGVGLLAYTGPAGVFAPVLAAAARAGPGLVDGLLAGLLAPSPVYAGLAGLQESRIRRALYLLGLAAGFHLATLLAHGAGAGAAAAVAATPAAAALAGAATAVLLEARPAALLALMAAYSPDTMAVLLAAGPRGGGYTPWPFIAVAAAASLLGSPLLLRAAAVAAAIAAAVDTILGGINQTARTQ</sequence>
<feature type="transmembrane region" description="Helical" evidence="1">
    <location>
        <begin position="442"/>
        <end position="461"/>
    </location>
</feature>
<dbReference type="OrthoDB" id="85618at2157"/>
<feature type="transmembrane region" description="Helical" evidence="1">
    <location>
        <begin position="296"/>
        <end position="319"/>
    </location>
</feature>
<dbReference type="Proteomes" id="UP000196694">
    <property type="component" value="Unassembled WGS sequence"/>
</dbReference>
<keyword evidence="1" id="KW-0812">Transmembrane</keyword>
<keyword evidence="1" id="KW-1133">Transmembrane helix</keyword>
<proteinExistence type="predicted"/>
<reference evidence="2 4" key="1">
    <citation type="submission" date="2015-10" db="EMBL/GenBank/DDBJ databases">
        <title>Complete genome sequence of hyperthermophilic archaeon Pyrodictium delaneyi Su06.</title>
        <authorList>
            <person name="Jung J.-H."/>
            <person name="Lin J."/>
            <person name="Holden J.F."/>
            <person name="Park C.-S."/>
        </authorList>
    </citation>
    <scope>NUCLEOTIDE SEQUENCE [LARGE SCALE GENOMIC DNA]</scope>
    <source>
        <strain evidence="2 4">Su06</strain>
    </source>
</reference>
<feature type="transmembrane region" description="Helical" evidence="1">
    <location>
        <begin position="244"/>
        <end position="260"/>
    </location>
</feature>
<feature type="transmembrane region" description="Helical" evidence="1">
    <location>
        <begin position="737"/>
        <end position="770"/>
    </location>
</feature>
<feature type="transmembrane region" description="Helical" evidence="1">
    <location>
        <begin position="655"/>
        <end position="672"/>
    </location>
</feature>
<dbReference type="PATRIC" id="fig|1273541.4.peg.245"/>
<feature type="transmembrane region" description="Helical" evidence="1">
    <location>
        <begin position="557"/>
        <end position="573"/>
    </location>
</feature>
<reference evidence="3 5" key="2">
    <citation type="submission" date="2017-05" db="EMBL/GenBank/DDBJ databases">
        <title>The draft genome of the hyperthermophilic archaeon 'Pyrodictium delaneyi strain Hulk', an iron and nitrate reducer, reveals the capacity for sulfate reduction.</title>
        <authorList>
            <person name="Demey L.M."/>
            <person name="Miller C."/>
            <person name="Manzella M."/>
            <person name="Reguera G."/>
            <person name="Kashefi K."/>
        </authorList>
    </citation>
    <scope>NUCLEOTIDE SEQUENCE [LARGE SCALE GENOMIC DNA]</scope>
    <source>
        <strain evidence="3 5">Hulk</strain>
    </source>
</reference>
<dbReference type="AlphaFoldDB" id="A0A0P0N2F1"/>
<feature type="transmembrane region" description="Helical" evidence="1">
    <location>
        <begin position="220"/>
        <end position="238"/>
    </location>
</feature>
<feature type="transmembrane region" description="Helical" evidence="1">
    <location>
        <begin position="594"/>
        <end position="619"/>
    </location>
</feature>
<feature type="transmembrane region" description="Helical" evidence="1">
    <location>
        <begin position="625"/>
        <end position="643"/>
    </location>
</feature>
<feature type="transmembrane region" description="Helical" evidence="1">
    <location>
        <begin position="467"/>
        <end position="489"/>
    </location>
</feature>
<feature type="transmembrane region" description="Helical" evidence="1">
    <location>
        <begin position="707"/>
        <end position="725"/>
    </location>
</feature>
<dbReference type="RefSeq" id="WP_055407506.1">
    <property type="nucleotide sequence ID" value="NZ_CP013011.1"/>
</dbReference>
<gene>
    <name evidence="3" type="ORF">Pdsh_07725</name>
    <name evidence="2" type="ORF">Pyrde_0234</name>
</gene>
<feature type="transmembrane region" description="Helical" evidence="1">
    <location>
        <begin position="410"/>
        <end position="430"/>
    </location>
</feature>
<dbReference type="Proteomes" id="UP000058613">
    <property type="component" value="Chromosome"/>
</dbReference>
<keyword evidence="5" id="KW-1185">Reference proteome</keyword>
<feature type="transmembrane region" description="Helical" evidence="1">
    <location>
        <begin position="510"/>
        <end position="529"/>
    </location>
</feature>
<feature type="transmembrane region" description="Helical" evidence="1">
    <location>
        <begin position="678"/>
        <end position="700"/>
    </location>
</feature>
<dbReference type="GO" id="GO:0016740">
    <property type="term" value="F:transferase activity"/>
    <property type="evidence" value="ECO:0007669"/>
    <property type="project" value="UniProtKB-KW"/>
</dbReference>
<protein>
    <submittedName>
        <fullName evidence="2">Glycosyltransferase family protein</fullName>
    </submittedName>
</protein>
<evidence type="ECO:0000313" key="4">
    <source>
        <dbReference type="Proteomes" id="UP000058613"/>
    </source>
</evidence>
<evidence type="ECO:0000313" key="5">
    <source>
        <dbReference type="Proteomes" id="UP000196694"/>
    </source>
</evidence>
<dbReference type="KEGG" id="pdl:Pyrde_0234"/>
<dbReference type="GeneID" id="26098561"/>
<accession>A0A0P0N2F1</accession>
<dbReference type="EMBL" id="CP013011">
    <property type="protein sequence ID" value="ALL00284.1"/>
    <property type="molecule type" value="Genomic_DNA"/>
</dbReference>
<evidence type="ECO:0000313" key="2">
    <source>
        <dbReference type="EMBL" id="ALL00284.1"/>
    </source>
</evidence>
<keyword evidence="2" id="KW-0808">Transferase</keyword>